<dbReference type="OrthoDB" id="31917at10239"/>
<keyword evidence="2" id="KW-1185">Reference proteome</keyword>
<dbReference type="Proteomes" id="UP000241822">
    <property type="component" value="Segment"/>
</dbReference>
<reference evidence="1 2" key="1">
    <citation type="submission" date="2017-10" db="EMBL/GenBank/DDBJ databases">
        <authorList>
            <person name="Almansoob K.M."/>
            <person name="Barra A."/>
            <person name="Canlas S.M."/>
            <person name="Chawla N."/>
            <person name="Johnson B.N."/>
            <person name="Kuhl M.D."/>
            <person name="Lin J.Y."/>
            <person name="Patel D.V."/>
            <person name="Reddy A.G."/>
            <person name="Sobol L."/>
            <person name="Solorzano-Papili D."/>
            <person name="Monti D.L."/>
            <person name="Stoner T.H."/>
            <person name="Garlena R.A."/>
            <person name="Russell D.A."/>
            <person name="Pope W.H."/>
            <person name="Jacobs-Sera D."/>
            <person name="Hatfull G.F."/>
        </authorList>
    </citation>
    <scope>NUCLEOTIDE SEQUENCE [LARGE SCALE GENOMIC DNA]</scope>
</reference>
<evidence type="ECO:0000313" key="1">
    <source>
        <dbReference type="EMBL" id="ATW58467.1"/>
    </source>
</evidence>
<gene>
    <name evidence="1" type="ORF">SEA_C3PO_67</name>
</gene>
<sequence length="112" mass="12976">MIWEAHTAGYLDTVVTVSGQRPVKMMMIKLYNPEDKERLTLFAEAGKYKDDNYIPYTDIEVLQSVERELNRCGFEVVVDNRYAPVLASLTPEESTIATRQFEVIERRSKNEI</sequence>
<accession>A0A2H4P8B7</accession>
<organism evidence="1 2">
    <name type="scientific">Corynebacterium phage C3PO</name>
    <dbReference type="NCBI Taxonomy" id="2047868"/>
    <lineage>
        <taxon>Viruses</taxon>
        <taxon>Duplodnaviria</taxon>
        <taxon>Heunggongvirae</taxon>
        <taxon>Uroviricota</taxon>
        <taxon>Caudoviricetes</taxon>
        <taxon>Zierdtviridae</taxon>
        <taxon>Toshachvirinae</taxon>
        <taxon>Ceetrepovirus</taxon>
        <taxon>Ceetrepovirus C3PO</taxon>
        <taxon>Corynebacterium virus C3PO</taxon>
    </lineage>
</organism>
<proteinExistence type="predicted"/>
<evidence type="ECO:0000313" key="2">
    <source>
        <dbReference type="Proteomes" id="UP000241822"/>
    </source>
</evidence>
<name>A0A2H4P8B7_9CAUD</name>
<dbReference type="EMBL" id="MG198776">
    <property type="protein sequence ID" value="ATW58467.1"/>
    <property type="molecule type" value="Genomic_DNA"/>
</dbReference>
<protein>
    <submittedName>
        <fullName evidence="1">Uncharacterized protein</fullName>
    </submittedName>
</protein>